<dbReference type="InterPro" id="IPR008928">
    <property type="entry name" value="6-hairpin_glycosidase_sf"/>
</dbReference>
<dbReference type="EMBL" id="CP090168">
    <property type="protein sequence ID" value="UJO19486.1"/>
    <property type="molecule type" value="Genomic_DNA"/>
</dbReference>
<dbReference type="GO" id="GO:0000272">
    <property type="term" value="P:polysaccharide catabolic process"/>
    <property type="evidence" value="ECO:0007669"/>
    <property type="project" value="TreeGrafter"/>
</dbReference>
<organism evidence="3 4">
    <name type="scientific">Passalora fulva</name>
    <name type="common">Tomato leaf mold</name>
    <name type="synonym">Cladosporium fulvum</name>
    <dbReference type="NCBI Taxonomy" id="5499"/>
    <lineage>
        <taxon>Eukaryota</taxon>
        <taxon>Fungi</taxon>
        <taxon>Dikarya</taxon>
        <taxon>Ascomycota</taxon>
        <taxon>Pezizomycotina</taxon>
        <taxon>Dothideomycetes</taxon>
        <taxon>Dothideomycetidae</taxon>
        <taxon>Mycosphaerellales</taxon>
        <taxon>Mycosphaerellaceae</taxon>
        <taxon>Fulvia</taxon>
    </lineage>
</organism>
<dbReference type="Proteomes" id="UP000756132">
    <property type="component" value="Chromosome 6"/>
</dbReference>
<comment type="similarity">
    <text evidence="2">Belongs to the glycosyl hydrolase 88 family.</text>
</comment>
<dbReference type="InterPro" id="IPR052369">
    <property type="entry name" value="UG_Glycosaminoglycan_Hydrolase"/>
</dbReference>
<dbReference type="GeneID" id="71987204"/>
<accession>A0A9Q8PBP5</accession>
<protein>
    <submittedName>
        <fullName evidence="3">Uncharacterized protein</fullName>
    </submittedName>
</protein>
<dbReference type="SUPFAM" id="SSF48208">
    <property type="entry name" value="Six-hairpin glycosidases"/>
    <property type="match status" value="1"/>
</dbReference>
<dbReference type="InterPro" id="IPR012341">
    <property type="entry name" value="6hp_glycosidase-like_sf"/>
</dbReference>
<dbReference type="GO" id="GO:0052757">
    <property type="term" value="F:chondroitin hydrolase activity"/>
    <property type="evidence" value="ECO:0007669"/>
    <property type="project" value="TreeGrafter"/>
</dbReference>
<proteinExistence type="inferred from homology"/>
<name>A0A9Q8PBP5_PASFU</name>
<keyword evidence="1" id="KW-0378">Hydrolase</keyword>
<dbReference type="AlphaFoldDB" id="A0A9Q8PBP5"/>
<dbReference type="Gene3D" id="1.50.10.10">
    <property type="match status" value="2"/>
</dbReference>
<dbReference type="PANTHER" id="PTHR36845:SF1">
    <property type="entry name" value="HYDROLASE, PUTATIVE (AFU_ORTHOLOGUE AFUA_7G05090)-RELATED"/>
    <property type="match status" value="1"/>
</dbReference>
<evidence type="ECO:0000313" key="4">
    <source>
        <dbReference type="Proteomes" id="UP000756132"/>
    </source>
</evidence>
<dbReference type="RefSeq" id="XP_047763852.1">
    <property type="nucleotide sequence ID" value="XM_047906474.1"/>
</dbReference>
<keyword evidence="4" id="KW-1185">Reference proteome</keyword>
<evidence type="ECO:0000256" key="2">
    <source>
        <dbReference type="ARBA" id="ARBA00038358"/>
    </source>
</evidence>
<reference evidence="3" key="1">
    <citation type="submission" date="2021-12" db="EMBL/GenBank/DDBJ databases">
        <authorList>
            <person name="Zaccaron A."/>
            <person name="Stergiopoulos I."/>
        </authorList>
    </citation>
    <scope>NUCLEOTIDE SEQUENCE</scope>
    <source>
        <strain evidence="3">Race5_Kim</strain>
    </source>
</reference>
<evidence type="ECO:0000313" key="3">
    <source>
        <dbReference type="EMBL" id="UJO19486.1"/>
    </source>
</evidence>
<dbReference type="PANTHER" id="PTHR36845">
    <property type="entry name" value="HYDROLASE, PUTATIVE (AFU_ORTHOLOGUE AFUA_7G05090)-RELATED"/>
    <property type="match status" value="1"/>
</dbReference>
<dbReference type="OrthoDB" id="2317065at2759"/>
<reference evidence="3" key="2">
    <citation type="journal article" date="2022" name="Microb. Genom.">
        <title>A chromosome-scale genome assembly of the tomato pathogen Cladosporium fulvum reveals a compartmentalized genome architecture and the presence of a dispensable chromosome.</title>
        <authorList>
            <person name="Zaccaron A.Z."/>
            <person name="Chen L.H."/>
            <person name="Samaras A."/>
            <person name="Stergiopoulos I."/>
        </authorList>
    </citation>
    <scope>NUCLEOTIDE SEQUENCE</scope>
    <source>
        <strain evidence="3">Race5_Kim</strain>
    </source>
</reference>
<gene>
    <name evidence="3" type="ORF">CLAFUR5_07326</name>
</gene>
<sequence>MAETDDHKTTLQRCSDMNEDQTRAISSSLLWATTFLACTDVSFEAAQISDDSIAESSLSTPLSECENVQDISLRLSLGYTPPTEASSQSKATLAELFAENVIAKVIRTAQAALSAVPEAFPETVAADSDGAYSLREAEFWTCGFFPGTLYLTLERLTRYPQSVTTADPRVTVRALYNELKPLCEAWSQPLHSMADRADTHDIGFIVMPALRLDWELFGHQASLDSIIRAAYSLATRYVPESRAIRSWDMLNRKDIEILDQNDNLIVIIDNTQFLEVSCGLAEYFIYRLETLPPSIERGRMVPLWDFDAPLQDNEIPLRDSSAGMIAANGMLVLAQALASIDRPALCSRYQNAAFAIVEDATAFAVAPERAYLRPGLDQAIEAAECSNAARFDAILKYGTANNNANARKRYATHGLVYGDYYFAEFGNRLLRSGRV</sequence>
<dbReference type="KEGG" id="ffu:CLAFUR5_07326"/>
<evidence type="ECO:0000256" key="1">
    <source>
        <dbReference type="ARBA" id="ARBA00022801"/>
    </source>
</evidence>